<dbReference type="EMBL" id="JBHLWP010000011">
    <property type="protein sequence ID" value="MFC0252705.1"/>
    <property type="molecule type" value="Genomic_DNA"/>
</dbReference>
<dbReference type="Pfam" id="PF10096">
    <property type="entry name" value="DUF2334"/>
    <property type="match status" value="1"/>
</dbReference>
<organism evidence="1 2">
    <name type="scientific">Massilia consociata</name>
    <dbReference type="NCBI Taxonomy" id="760117"/>
    <lineage>
        <taxon>Bacteria</taxon>
        <taxon>Pseudomonadati</taxon>
        <taxon>Pseudomonadota</taxon>
        <taxon>Betaproteobacteria</taxon>
        <taxon>Burkholderiales</taxon>
        <taxon>Oxalobacteraceae</taxon>
        <taxon>Telluria group</taxon>
        <taxon>Massilia</taxon>
    </lineage>
</organism>
<dbReference type="CDD" id="cd11374">
    <property type="entry name" value="CE4_u10"/>
    <property type="match status" value="1"/>
</dbReference>
<accession>A0ABV6FGP9</accession>
<sequence>MSRTEQPSGTRRDDARIMHGGGALCVSIHDVAPATWDECARLAQAIREVADIPLTWLVVPHYHRAGGEQGRMEAGLERALGRGDELALHGFTHLDTAPRGGGLSERFLRGTYSHEGEFAALPADEAARRIQLGLDWFAERGWPVRGFVPPAWLLGEGSWKALRAFDFDYTTTFERFHLLHSGAAVVSPSLVYAARNRSGRLLSPWLAGALALALAPRPLIRLSLHPPDVRHPRLLHHAQATVERLVSTRSALTKADFARRLLASAEKGPAAAGAALYQ</sequence>
<keyword evidence="2" id="KW-1185">Reference proteome</keyword>
<dbReference type="SUPFAM" id="SSF88713">
    <property type="entry name" value="Glycoside hydrolase/deacetylase"/>
    <property type="match status" value="1"/>
</dbReference>
<reference evidence="1 2" key="1">
    <citation type="submission" date="2024-09" db="EMBL/GenBank/DDBJ databases">
        <authorList>
            <person name="Sun Q."/>
            <person name="Mori K."/>
        </authorList>
    </citation>
    <scope>NUCLEOTIDE SEQUENCE [LARGE SCALE GENOMIC DNA]</scope>
    <source>
        <strain evidence="1 2">CCM 7792</strain>
    </source>
</reference>
<gene>
    <name evidence="1" type="ORF">ACFFJK_12470</name>
</gene>
<dbReference type="Proteomes" id="UP001589773">
    <property type="component" value="Unassembled WGS sequence"/>
</dbReference>
<proteinExistence type="predicted"/>
<evidence type="ECO:0000313" key="2">
    <source>
        <dbReference type="Proteomes" id="UP001589773"/>
    </source>
</evidence>
<dbReference type="RefSeq" id="WP_379679509.1">
    <property type="nucleotide sequence ID" value="NZ_JBHLWP010000011.1"/>
</dbReference>
<evidence type="ECO:0000313" key="1">
    <source>
        <dbReference type="EMBL" id="MFC0252705.1"/>
    </source>
</evidence>
<dbReference type="InterPro" id="IPR011330">
    <property type="entry name" value="Glyco_hydro/deAcase_b/a-brl"/>
</dbReference>
<dbReference type="InterPro" id="IPR018763">
    <property type="entry name" value="DUF2334"/>
</dbReference>
<comment type="caution">
    <text evidence="1">The sequence shown here is derived from an EMBL/GenBank/DDBJ whole genome shotgun (WGS) entry which is preliminary data.</text>
</comment>
<protein>
    <submittedName>
        <fullName evidence="1">DUF2334 domain-containing protein</fullName>
    </submittedName>
</protein>
<name>A0ABV6FGP9_9BURK</name>
<dbReference type="Gene3D" id="3.20.20.370">
    <property type="entry name" value="Glycoside hydrolase/deacetylase"/>
    <property type="match status" value="1"/>
</dbReference>